<dbReference type="KEGG" id="crx:CRECT_1912"/>
<dbReference type="AlphaFoldDB" id="A0A6G5QPP1"/>
<dbReference type="EMBL" id="CP012543">
    <property type="protein sequence ID" value="QCD47532.1"/>
    <property type="molecule type" value="Genomic_DNA"/>
</dbReference>
<sequence length="73" mass="8001">MAIQPKPFKIYCPKCGFEKSVQFKSDCLGAGDFKQIPQICPKCGNEDLERKTTSASSGLVDAITEVFKKALKS</sequence>
<name>A0A6G5QPP1_CAMRE</name>
<gene>
    <name evidence="1" type="ORF">CRECT_1912</name>
</gene>
<dbReference type="RefSeq" id="WP_004318371.1">
    <property type="nucleotide sequence ID" value="NZ_CP012543.1"/>
</dbReference>
<dbReference type="Proteomes" id="UP000502377">
    <property type="component" value="Chromosome"/>
</dbReference>
<reference evidence="1 2" key="1">
    <citation type="submission" date="2016-07" db="EMBL/GenBank/DDBJ databases">
        <title>Comparative genomics of the Campylobacter concisus group.</title>
        <authorList>
            <person name="Miller W.G."/>
            <person name="Yee E."/>
            <person name="Chapman M.H."/>
            <person name="Huynh S."/>
            <person name="Bono J.L."/>
            <person name="On S.L.W."/>
            <person name="StLeger J."/>
            <person name="Foster G."/>
            <person name="Parker C.T."/>
        </authorList>
    </citation>
    <scope>NUCLEOTIDE SEQUENCE [LARGE SCALE GENOMIC DNA]</scope>
    <source>
        <strain evidence="1 2">ATCC 33238</strain>
    </source>
</reference>
<protein>
    <submittedName>
        <fullName evidence="1">Uncharacterized protein</fullName>
    </submittedName>
</protein>
<proteinExistence type="predicted"/>
<organism evidence="1 2">
    <name type="scientific">Campylobacter rectus</name>
    <name type="common">Wolinella recta</name>
    <dbReference type="NCBI Taxonomy" id="203"/>
    <lineage>
        <taxon>Bacteria</taxon>
        <taxon>Pseudomonadati</taxon>
        <taxon>Campylobacterota</taxon>
        <taxon>Epsilonproteobacteria</taxon>
        <taxon>Campylobacterales</taxon>
        <taxon>Campylobacteraceae</taxon>
        <taxon>Campylobacter</taxon>
    </lineage>
</organism>
<evidence type="ECO:0000313" key="1">
    <source>
        <dbReference type="EMBL" id="QCD47532.1"/>
    </source>
</evidence>
<evidence type="ECO:0000313" key="2">
    <source>
        <dbReference type="Proteomes" id="UP000502377"/>
    </source>
</evidence>
<accession>A0A6G5QPP1</accession>